<accession>A0A9D2HU73</accession>
<gene>
    <name evidence="1" type="ORF">H9950_02335</name>
</gene>
<protein>
    <submittedName>
        <fullName evidence="1">Uncharacterized protein</fullName>
    </submittedName>
</protein>
<organism evidence="1 2">
    <name type="scientific">Candidatus Bacteroides avicola</name>
    <dbReference type="NCBI Taxonomy" id="2838468"/>
    <lineage>
        <taxon>Bacteria</taxon>
        <taxon>Pseudomonadati</taxon>
        <taxon>Bacteroidota</taxon>
        <taxon>Bacteroidia</taxon>
        <taxon>Bacteroidales</taxon>
        <taxon>Bacteroidaceae</taxon>
        <taxon>Bacteroides</taxon>
    </lineage>
</organism>
<comment type="caution">
    <text evidence="1">The sequence shown here is derived from an EMBL/GenBank/DDBJ whole genome shotgun (WGS) entry which is preliminary data.</text>
</comment>
<dbReference type="AlphaFoldDB" id="A0A9D2HU73"/>
<evidence type="ECO:0000313" key="2">
    <source>
        <dbReference type="Proteomes" id="UP000823862"/>
    </source>
</evidence>
<name>A0A9D2HU73_9BACE</name>
<dbReference type="Pfam" id="PF19515">
    <property type="entry name" value="DUF6048"/>
    <property type="match status" value="1"/>
</dbReference>
<dbReference type="InterPro" id="IPR046111">
    <property type="entry name" value="DUF6048"/>
</dbReference>
<reference evidence="1" key="1">
    <citation type="journal article" date="2021" name="PeerJ">
        <title>Extensive microbial diversity within the chicken gut microbiome revealed by metagenomics and culture.</title>
        <authorList>
            <person name="Gilroy R."/>
            <person name="Ravi A."/>
            <person name="Getino M."/>
            <person name="Pursley I."/>
            <person name="Horton D.L."/>
            <person name="Alikhan N.F."/>
            <person name="Baker D."/>
            <person name="Gharbi K."/>
            <person name="Hall N."/>
            <person name="Watson M."/>
            <person name="Adriaenssens E.M."/>
            <person name="Foster-Nyarko E."/>
            <person name="Jarju S."/>
            <person name="Secka A."/>
            <person name="Antonio M."/>
            <person name="Oren A."/>
            <person name="Chaudhuri R.R."/>
            <person name="La Ragione R."/>
            <person name="Hildebrand F."/>
            <person name="Pallen M.J."/>
        </authorList>
    </citation>
    <scope>NUCLEOTIDE SEQUENCE</scope>
    <source>
        <strain evidence="1">ChiHjej12B11-9795</strain>
    </source>
</reference>
<evidence type="ECO:0000313" key="1">
    <source>
        <dbReference type="EMBL" id="HJA85035.1"/>
    </source>
</evidence>
<dbReference type="Proteomes" id="UP000823862">
    <property type="component" value="Unassembled WGS sequence"/>
</dbReference>
<proteinExistence type="predicted"/>
<dbReference type="EMBL" id="DWZI01000012">
    <property type="protein sequence ID" value="HJA85035.1"/>
    <property type="molecule type" value="Genomic_DNA"/>
</dbReference>
<sequence>MVRKTLNYFIFISLLCALWLFFPLKGTAQNYNNQRDTRPVATKKEKKAAEIEYPLYNGVFVGIDLWGIGSGLLGGNMTSSEVVACVDLKHRFFPTVELGYGKTDEWSDDGIHYKSGAPYFRIGMDYNALYKKKHGHMILVGLRYGFSRFNYDIGSYELNDPIYGGPPMNPNISDDIWGGSVLYQHPGMKGSMQWLEFGVGIRTRVWRALYMGWGIKYHFKLSESKGRFGDPWYVPGFGKYGNNALGVQYTIMYKLPF</sequence>
<reference evidence="1" key="2">
    <citation type="submission" date="2021-04" db="EMBL/GenBank/DDBJ databases">
        <authorList>
            <person name="Gilroy R."/>
        </authorList>
    </citation>
    <scope>NUCLEOTIDE SEQUENCE</scope>
    <source>
        <strain evidence="1">ChiHjej12B11-9795</strain>
    </source>
</reference>